<protein>
    <submittedName>
        <fullName evidence="1">Uncharacterized protein</fullName>
    </submittedName>
</protein>
<proteinExistence type="predicted"/>
<accession>A0A0E9R588</accession>
<reference evidence="1" key="2">
    <citation type="journal article" date="2015" name="Fish Shellfish Immunol.">
        <title>Early steps in the European eel (Anguilla anguilla)-Vibrio vulnificus interaction in the gills: Role of the RtxA13 toxin.</title>
        <authorList>
            <person name="Callol A."/>
            <person name="Pajuelo D."/>
            <person name="Ebbesson L."/>
            <person name="Teles M."/>
            <person name="MacKenzie S."/>
            <person name="Amaro C."/>
        </authorList>
    </citation>
    <scope>NUCLEOTIDE SEQUENCE</scope>
</reference>
<evidence type="ECO:0000313" key="1">
    <source>
        <dbReference type="EMBL" id="JAH23650.1"/>
    </source>
</evidence>
<name>A0A0E9R588_ANGAN</name>
<organism evidence="1">
    <name type="scientific">Anguilla anguilla</name>
    <name type="common">European freshwater eel</name>
    <name type="synonym">Muraena anguilla</name>
    <dbReference type="NCBI Taxonomy" id="7936"/>
    <lineage>
        <taxon>Eukaryota</taxon>
        <taxon>Metazoa</taxon>
        <taxon>Chordata</taxon>
        <taxon>Craniata</taxon>
        <taxon>Vertebrata</taxon>
        <taxon>Euteleostomi</taxon>
        <taxon>Actinopterygii</taxon>
        <taxon>Neopterygii</taxon>
        <taxon>Teleostei</taxon>
        <taxon>Anguilliformes</taxon>
        <taxon>Anguillidae</taxon>
        <taxon>Anguilla</taxon>
    </lineage>
</organism>
<reference evidence="1" key="1">
    <citation type="submission" date="2014-11" db="EMBL/GenBank/DDBJ databases">
        <authorList>
            <person name="Amaro Gonzalez C."/>
        </authorList>
    </citation>
    <scope>NUCLEOTIDE SEQUENCE</scope>
</reference>
<dbReference type="AlphaFoldDB" id="A0A0E9R588"/>
<sequence length="27" mass="3130">MQTFQFLRTISVTQIHDSVFGISLTQM</sequence>
<dbReference type="EMBL" id="GBXM01084927">
    <property type="protein sequence ID" value="JAH23650.1"/>
    <property type="molecule type" value="Transcribed_RNA"/>
</dbReference>